<dbReference type="PANTHER" id="PTHR23522:SF10">
    <property type="entry name" value="3-PHENYLPROPIONIC ACID TRANSPORTER-RELATED"/>
    <property type="match status" value="1"/>
</dbReference>
<dbReference type="Pfam" id="PF12832">
    <property type="entry name" value="MFS_1_like"/>
    <property type="match status" value="1"/>
</dbReference>
<feature type="domain" description="Major facilitator superfamily associated" evidence="9">
    <location>
        <begin position="9"/>
        <end position="356"/>
    </location>
</feature>
<dbReference type="EMBL" id="QKVK01000001">
    <property type="protein sequence ID" value="PZF78673.1"/>
    <property type="molecule type" value="Genomic_DNA"/>
</dbReference>
<feature type="transmembrane region" description="Helical" evidence="8">
    <location>
        <begin position="266"/>
        <end position="286"/>
    </location>
</feature>
<feature type="transmembrane region" description="Helical" evidence="8">
    <location>
        <begin position="44"/>
        <end position="64"/>
    </location>
</feature>
<accession>A0A2W2CEN6</accession>
<comment type="caution">
    <text evidence="10">The sequence shown here is derived from an EMBL/GenBank/DDBJ whole genome shotgun (WGS) entry which is preliminary data.</text>
</comment>
<dbReference type="AlphaFoldDB" id="A0A2W2CEN6"/>
<protein>
    <recommendedName>
        <fullName evidence="9">Major facilitator superfamily associated domain-containing protein</fullName>
    </recommendedName>
</protein>
<keyword evidence="4" id="KW-0997">Cell inner membrane</keyword>
<keyword evidence="7 8" id="KW-0472">Membrane</keyword>
<evidence type="ECO:0000256" key="4">
    <source>
        <dbReference type="ARBA" id="ARBA00022519"/>
    </source>
</evidence>
<proteinExistence type="predicted"/>
<dbReference type="PIRSF" id="PIRSF004925">
    <property type="entry name" value="HcaT"/>
    <property type="match status" value="1"/>
</dbReference>
<reference evidence="11" key="1">
    <citation type="submission" date="2018-06" db="EMBL/GenBank/DDBJ databases">
        <title>Aestuariibacter litoralis strain KCTC 52945T.</title>
        <authorList>
            <person name="Li X."/>
            <person name="Salam N."/>
            <person name="Li J.-L."/>
            <person name="Chen Y.-M."/>
            <person name="Yang Z.-W."/>
            <person name="Zhang L.-Y."/>
            <person name="Han M.-X."/>
            <person name="Xiao M."/>
            <person name="Li W.-J."/>
        </authorList>
    </citation>
    <scope>NUCLEOTIDE SEQUENCE [LARGE SCALE GENOMIC DNA]</scope>
    <source>
        <strain evidence="11">KCTC 52945</strain>
    </source>
</reference>
<dbReference type="Gene3D" id="1.20.1250.20">
    <property type="entry name" value="MFS general substrate transporter like domains"/>
    <property type="match status" value="2"/>
</dbReference>
<dbReference type="GO" id="GO:0015528">
    <property type="term" value="F:lactose:proton symporter activity"/>
    <property type="evidence" value="ECO:0007669"/>
    <property type="project" value="TreeGrafter"/>
</dbReference>
<name>A0A2W2CEN6_9HYPH</name>
<dbReference type="GO" id="GO:0030395">
    <property type="term" value="F:lactose binding"/>
    <property type="evidence" value="ECO:0007669"/>
    <property type="project" value="TreeGrafter"/>
</dbReference>
<comment type="subcellular location">
    <subcellularLocation>
        <location evidence="1">Cell inner membrane</location>
        <topology evidence="1">Multi-pass membrane protein</topology>
    </subcellularLocation>
</comment>
<dbReference type="Proteomes" id="UP000248795">
    <property type="component" value="Unassembled WGS sequence"/>
</dbReference>
<dbReference type="InterPro" id="IPR024989">
    <property type="entry name" value="MFS_assoc_dom"/>
</dbReference>
<dbReference type="InterPro" id="IPR036259">
    <property type="entry name" value="MFS_trans_sf"/>
</dbReference>
<evidence type="ECO:0000313" key="11">
    <source>
        <dbReference type="Proteomes" id="UP000248795"/>
    </source>
</evidence>
<feature type="transmembrane region" description="Helical" evidence="8">
    <location>
        <begin position="158"/>
        <end position="178"/>
    </location>
</feature>
<evidence type="ECO:0000256" key="5">
    <source>
        <dbReference type="ARBA" id="ARBA00022692"/>
    </source>
</evidence>
<feature type="transmembrane region" description="Helical" evidence="8">
    <location>
        <begin position="361"/>
        <end position="382"/>
    </location>
</feature>
<keyword evidence="3" id="KW-1003">Cell membrane</keyword>
<feature type="transmembrane region" description="Helical" evidence="8">
    <location>
        <begin position="333"/>
        <end position="355"/>
    </location>
</feature>
<keyword evidence="6 8" id="KW-1133">Transmembrane helix</keyword>
<dbReference type="NCBIfam" id="NF037955">
    <property type="entry name" value="mfs"/>
    <property type="match status" value="1"/>
</dbReference>
<evidence type="ECO:0000256" key="8">
    <source>
        <dbReference type="SAM" id="Phobius"/>
    </source>
</evidence>
<keyword evidence="5 8" id="KW-0812">Transmembrane</keyword>
<keyword evidence="2" id="KW-0813">Transport</keyword>
<evidence type="ECO:0000256" key="6">
    <source>
        <dbReference type="ARBA" id="ARBA00022989"/>
    </source>
</evidence>
<feature type="transmembrane region" description="Helical" evidence="8">
    <location>
        <begin position="240"/>
        <end position="259"/>
    </location>
</feature>
<evidence type="ECO:0000313" key="10">
    <source>
        <dbReference type="EMBL" id="PZF78673.1"/>
    </source>
</evidence>
<dbReference type="PANTHER" id="PTHR23522">
    <property type="entry name" value="BLL5896 PROTEIN"/>
    <property type="match status" value="1"/>
</dbReference>
<dbReference type="RefSeq" id="WP_111196001.1">
    <property type="nucleotide sequence ID" value="NZ_QKVK01000001.1"/>
</dbReference>
<evidence type="ECO:0000259" key="9">
    <source>
        <dbReference type="Pfam" id="PF12832"/>
    </source>
</evidence>
<feature type="transmembrane region" description="Helical" evidence="8">
    <location>
        <begin position="12"/>
        <end position="32"/>
    </location>
</feature>
<feature type="transmembrane region" description="Helical" evidence="8">
    <location>
        <begin position="71"/>
        <end position="88"/>
    </location>
</feature>
<sequence>MPSRNFSFRLSLFNAVLFLGSGIQLPFLPLWLKDRGLPDSEVALVVALMMAVRILGIPLGTFIADLTQRRRAVIITCAFGATAAYLVLSQMSGFWPILAAGMLAAALLAPIVPLTEALAVEGSAHYGLDYGRIRLWASLSFLAGSLGAGALLEVVPLGFVILLIAGSQAMGALVSLLLPADKAMRATGKAQPIRLAGVLALVSGASFITFTLAAGLGQASHGFLYAFGSVYFESLGLSKFVIGMLWAASVLAEVTMFAFSNRFYRTFGSVRLIMLGTGLATLRWLATALAPPLGILFLVQTLHAGSFGLTHLGTMHFIRERVPASMRNTAQGLYSVVSSGILLSGSMWASGALYAGLGGGAFYVMAGLAALAFGLAALLWLISPKGSAAAAA</sequence>
<dbReference type="InterPro" id="IPR026032">
    <property type="entry name" value="HcaT-like"/>
</dbReference>
<feature type="transmembrane region" description="Helical" evidence="8">
    <location>
        <begin position="94"/>
        <end position="112"/>
    </location>
</feature>
<dbReference type="SUPFAM" id="SSF103473">
    <property type="entry name" value="MFS general substrate transporter"/>
    <property type="match status" value="1"/>
</dbReference>
<evidence type="ECO:0000256" key="7">
    <source>
        <dbReference type="ARBA" id="ARBA00023136"/>
    </source>
</evidence>
<dbReference type="GO" id="GO:0005886">
    <property type="term" value="C:plasma membrane"/>
    <property type="evidence" value="ECO:0007669"/>
    <property type="project" value="UniProtKB-SubCell"/>
</dbReference>
<evidence type="ECO:0000256" key="3">
    <source>
        <dbReference type="ARBA" id="ARBA00022475"/>
    </source>
</evidence>
<evidence type="ECO:0000256" key="2">
    <source>
        <dbReference type="ARBA" id="ARBA00022448"/>
    </source>
</evidence>
<evidence type="ECO:0000256" key="1">
    <source>
        <dbReference type="ARBA" id="ARBA00004429"/>
    </source>
</evidence>
<feature type="transmembrane region" description="Helical" evidence="8">
    <location>
        <begin position="198"/>
        <end position="220"/>
    </location>
</feature>
<gene>
    <name evidence="10" type="ORF">DK847_02395</name>
</gene>
<feature type="transmembrane region" description="Helical" evidence="8">
    <location>
        <begin position="292"/>
        <end position="312"/>
    </location>
</feature>
<feature type="transmembrane region" description="Helical" evidence="8">
    <location>
        <begin position="133"/>
        <end position="152"/>
    </location>
</feature>
<organism evidence="10 11">
    <name type="scientific">Aestuariivirga litoralis</name>
    <dbReference type="NCBI Taxonomy" id="2650924"/>
    <lineage>
        <taxon>Bacteria</taxon>
        <taxon>Pseudomonadati</taxon>
        <taxon>Pseudomonadota</taxon>
        <taxon>Alphaproteobacteria</taxon>
        <taxon>Hyphomicrobiales</taxon>
        <taxon>Aestuariivirgaceae</taxon>
        <taxon>Aestuariivirga</taxon>
    </lineage>
</organism>
<keyword evidence="11" id="KW-1185">Reference proteome</keyword>